<keyword evidence="5 7" id="KW-1133">Transmembrane helix</keyword>
<feature type="transmembrane region" description="Helical" evidence="7">
    <location>
        <begin position="348"/>
        <end position="370"/>
    </location>
</feature>
<proteinExistence type="predicted"/>
<evidence type="ECO:0000313" key="10">
    <source>
        <dbReference type="EMBL" id="GGN88971.1"/>
    </source>
</evidence>
<evidence type="ECO:0000256" key="2">
    <source>
        <dbReference type="ARBA" id="ARBA00022676"/>
    </source>
</evidence>
<feature type="transmembrane region" description="Helical" evidence="7">
    <location>
        <begin position="461"/>
        <end position="478"/>
    </location>
</feature>
<dbReference type="Proteomes" id="UP000626982">
    <property type="component" value="Unassembled WGS sequence"/>
</dbReference>
<name>A0ABQ2KQ57_9MICO</name>
<evidence type="ECO:0000313" key="11">
    <source>
        <dbReference type="Proteomes" id="UP000626982"/>
    </source>
</evidence>
<comment type="caution">
    <text evidence="10">The sequence shown here is derived from an EMBL/GenBank/DDBJ whole genome shotgun (WGS) entry which is preliminary data.</text>
</comment>
<keyword evidence="2" id="KW-0328">Glycosyltransferase</keyword>
<evidence type="ECO:0000256" key="5">
    <source>
        <dbReference type="ARBA" id="ARBA00022989"/>
    </source>
</evidence>
<evidence type="ECO:0000256" key="4">
    <source>
        <dbReference type="ARBA" id="ARBA00022692"/>
    </source>
</evidence>
<keyword evidence="8" id="KW-0732">Signal</keyword>
<accession>A0ABQ2KQ57</accession>
<feature type="signal peptide" evidence="8">
    <location>
        <begin position="1"/>
        <end position="34"/>
    </location>
</feature>
<keyword evidence="11" id="KW-1185">Reference proteome</keyword>
<gene>
    <name evidence="10" type="ORF">GCM10010968_25120</name>
</gene>
<feature type="transmembrane region" description="Helical" evidence="7">
    <location>
        <begin position="484"/>
        <end position="503"/>
    </location>
</feature>
<protein>
    <recommendedName>
        <fullName evidence="9">Glycosyltransferase 2-like domain-containing protein</fullName>
    </recommendedName>
</protein>
<feature type="transmembrane region" description="Helical" evidence="7">
    <location>
        <begin position="52"/>
        <end position="80"/>
    </location>
</feature>
<dbReference type="EMBL" id="BMLM01000002">
    <property type="protein sequence ID" value="GGN88971.1"/>
    <property type="molecule type" value="Genomic_DNA"/>
</dbReference>
<evidence type="ECO:0000256" key="8">
    <source>
        <dbReference type="SAM" id="SignalP"/>
    </source>
</evidence>
<dbReference type="InterPro" id="IPR050321">
    <property type="entry name" value="Glycosyltr_2/OpgH_subfam"/>
</dbReference>
<dbReference type="PANTHER" id="PTHR43867:SF2">
    <property type="entry name" value="CELLULOSE SYNTHASE CATALYTIC SUBUNIT A [UDP-FORMING]"/>
    <property type="match status" value="1"/>
</dbReference>
<reference evidence="11" key="1">
    <citation type="journal article" date="2019" name="Int. J. Syst. Evol. Microbiol.">
        <title>The Global Catalogue of Microorganisms (GCM) 10K type strain sequencing project: providing services to taxonomists for standard genome sequencing and annotation.</title>
        <authorList>
            <consortium name="The Broad Institute Genomics Platform"/>
            <consortium name="The Broad Institute Genome Sequencing Center for Infectious Disease"/>
            <person name="Wu L."/>
            <person name="Ma J."/>
        </authorList>
    </citation>
    <scope>NUCLEOTIDE SEQUENCE [LARGE SCALE GENOMIC DNA]</scope>
    <source>
        <strain evidence="11">CGMCC 1.6960</strain>
    </source>
</reference>
<dbReference type="RefSeq" id="WP_188718640.1">
    <property type="nucleotide sequence ID" value="NZ_BAABBD010000003.1"/>
</dbReference>
<dbReference type="Pfam" id="PF13632">
    <property type="entry name" value="Glyco_trans_2_3"/>
    <property type="match status" value="1"/>
</dbReference>
<dbReference type="InterPro" id="IPR029044">
    <property type="entry name" value="Nucleotide-diphossugar_trans"/>
</dbReference>
<feature type="chain" id="PRO_5046612903" description="Glycosyltransferase 2-like domain-containing protein" evidence="8">
    <location>
        <begin position="35"/>
        <end position="525"/>
    </location>
</feature>
<comment type="subcellular location">
    <subcellularLocation>
        <location evidence="1">Membrane</location>
        <topology evidence="1">Multi-pass membrane protein</topology>
    </subcellularLocation>
</comment>
<evidence type="ECO:0000256" key="1">
    <source>
        <dbReference type="ARBA" id="ARBA00004141"/>
    </source>
</evidence>
<evidence type="ECO:0000256" key="6">
    <source>
        <dbReference type="ARBA" id="ARBA00023136"/>
    </source>
</evidence>
<feature type="domain" description="Glycosyltransferase 2-like" evidence="9">
    <location>
        <begin position="180"/>
        <end position="370"/>
    </location>
</feature>
<sequence>MTRLAPRATAPAATRPAGAALALLLLAWAGASSAAGAALAIAAPPASPTGWALLPLVAGVVGLALLVGLRQLVLVVAALLPARRAAAAPQAGPAPDARVAILYPVADDFRADVVRRSARQTHPGTRVVVLDDSRDPAVGERIAALAAEGVVEVHRRADRSGAKAGNLNRWLDRHGHEVDHVVVLDADQEAEPGFVAGALARAAAHPDAAVVQGTILARASATAFSRDLAGLFERHAAVQLAGRARLGVGAFCGRGAMLDVAAVRAAGGVPELVMEDTALTVELARQGRTVVAAPELVTVEDAPIDHAAFAVQFGKFTEGAAQLLVRSRRAVVDRRLPIRRRIDLQLELLVPIAAALVPVALCAWALLAAATGAPAFPWQLGLPLAALGVVPLLPETAHRIRSRGPVRGLAFGLRASMLYASVALVAARGLAAVAVSRRARFRITPKVRVGGDPAALLRRRALELTAAAAAIALAVLWAGRPEAAMPVVAVAVAALAFGLRDALDARGPAPQRVRATTAIWARERA</sequence>
<evidence type="ECO:0000259" key="9">
    <source>
        <dbReference type="Pfam" id="PF13632"/>
    </source>
</evidence>
<dbReference type="SUPFAM" id="SSF53448">
    <property type="entry name" value="Nucleotide-diphospho-sugar transferases"/>
    <property type="match status" value="1"/>
</dbReference>
<organism evidence="10 11">
    <name type="scientific">Agrococcus terreus</name>
    <dbReference type="NCBI Taxonomy" id="574649"/>
    <lineage>
        <taxon>Bacteria</taxon>
        <taxon>Bacillati</taxon>
        <taxon>Actinomycetota</taxon>
        <taxon>Actinomycetes</taxon>
        <taxon>Micrococcales</taxon>
        <taxon>Microbacteriaceae</taxon>
        <taxon>Agrococcus</taxon>
    </lineage>
</organism>
<keyword evidence="3" id="KW-0808">Transferase</keyword>
<dbReference type="InterPro" id="IPR001173">
    <property type="entry name" value="Glyco_trans_2-like"/>
</dbReference>
<evidence type="ECO:0000256" key="7">
    <source>
        <dbReference type="SAM" id="Phobius"/>
    </source>
</evidence>
<evidence type="ECO:0000256" key="3">
    <source>
        <dbReference type="ARBA" id="ARBA00022679"/>
    </source>
</evidence>
<keyword evidence="6 7" id="KW-0472">Membrane</keyword>
<dbReference type="Gene3D" id="3.90.550.10">
    <property type="entry name" value="Spore Coat Polysaccharide Biosynthesis Protein SpsA, Chain A"/>
    <property type="match status" value="1"/>
</dbReference>
<keyword evidence="4 7" id="KW-0812">Transmembrane</keyword>
<dbReference type="PANTHER" id="PTHR43867">
    <property type="entry name" value="CELLULOSE SYNTHASE CATALYTIC SUBUNIT A [UDP-FORMING]"/>
    <property type="match status" value="1"/>
</dbReference>